<accession>A0A370I2J7</accession>
<comment type="caution">
    <text evidence="4">The sequence shown here is derived from an EMBL/GenBank/DDBJ whole genome shotgun (WGS) entry which is preliminary data.</text>
</comment>
<dbReference type="Proteomes" id="UP000254869">
    <property type="component" value="Unassembled WGS sequence"/>
</dbReference>
<sequence length="316" mass="31019">MARHGAVMLGMLAALLLISAGPAAAGPVTIKDDSHVLDAGRVKDAADAVPDPVQIFTTERLADNSAAFDQEAQSHVTAPNDVVVAINTKSKHLAIRTGANSHIKDASPAVAAFKNGFGSGDYTAATIGALNSLAQAANQAAPAPSRANHPAPQAKPSHHNNGFSLWSVLCPLVVIAGVVLAVVAFLRRRRGGGGGGGFPGGGNQPGGYGPGGYGPGGDPGYDPNYGGRRGMSPGMAGGLGAAAGAVGGGLLGYELGRMGHEEEHAQGFDQPAPEADPGQAPEEWGGGGGDADFGGGDTGSDSGGGGFDGGGGTGDF</sequence>
<protein>
    <recommendedName>
        <fullName evidence="6">Membrane protein YgcG</fullName>
    </recommendedName>
</protein>
<feature type="region of interest" description="Disordered" evidence="1">
    <location>
        <begin position="193"/>
        <end position="228"/>
    </location>
</feature>
<keyword evidence="5" id="KW-1185">Reference proteome</keyword>
<keyword evidence="2" id="KW-0812">Transmembrane</keyword>
<keyword evidence="2" id="KW-0472">Membrane</keyword>
<keyword evidence="3" id="KW-0732">Signal</keyword>
<keyword evidence="2" id="KW-1133">Transmembrane helix</keyword>
<evidence type="ECO:0000313" key="4">
    <source>
        <dbReference type="EMBL" id="RDI64391.1"/>
    </source>
</evidence>
<dbReference type="EMBL" id="QQBC01000008">
    <property type="protein sequence ID" value="RDI64391.1"/>
    <property type="molecule type" value="Genomic_DNA"/>
</dbReference>
<feature type="signal peptide" evidence="3">
    <location>
        <begin position="1"/>
        <end position="25"/>
    </location>
</feature>
<feature type="region of interest" description="Disordered" evidence="1">
    <location>
        <begin position="138"/>
        <end position="158"/>
    </location>
</feature>
<dbReference type="AlphaFoldDB" id="A0A370I2J7"/>
<feature type="chain" id="PRO_5017067134" description="Membrane protein YgcG" evidence="3">
    <location>
        <begin position="26"/>
        <end position="316"/>
    </location>
</feature>
<evidence type="ECO:0000256" key="3">
    <source>
        <dbReference type="SAM" id="SignalP"/>
    </source>
</evidence>
<evidence type="ECO:0008006" key="6">
    <source>
        <dbReference type="Google" id="ProtNLM"/>
    </source>
</evidence>
<organism evidence="4 5">
    <name type="scientific">Nocardia pseudobrasiliensis</name>
    <dbReference type="NCBI Taxonomy" id="45979"/>
    <lineage>
        <taxon>Bacteria</taxon>
        <taxon>Bacillati</taxon>
        <taxon>Actinomycetota</taxon>
        <taxon>Actinomycetes</taxon>
        <taxon>Mycobacteriales</taxon>
        <taxon>Nocardiaceae</taxon>
        <taxon>Nocardia</taxon>
    </lineage>
</organism>
<dbReference type="RefSeq" id="WP_147288012.1">
    <property type="nucleotide sequence ID" value="NZ_QQBC01000008.1"/>
</dbReference>
<evidence type="ECO:0000313" key="5">
    <source>
        <dbReference type="Proteomes" id="UP000254869"/>
    </source>
</evidence>
<feature type="compositionally biased region" description="Gly residues" evidence="1">
    <location>
        <begin position="284"/>
        <end position="316"/>
    </location>
</feature>
<dbReference type="STRING" id="1210086.GCA_001613105_02796"/>
<name>A0A370I2J7_9NOCA</name>
<evidence type="ECO:0000256" key="1">
    <source>
        <dbReference type="SAM" id="MobiDB-lite"/>
    </source>
</evidence>
<proteinExistence type="predicted"/>
<reference evidence="4 5" key="1">
    <citation type="submission" date="2018-07" db="EMBL/GenBank/DDBJ databases">
        <title>Genomic Encyclopedia of Type Strains, Phase IV (KMG-IV): sequencing the most valuable type-strain genomes for metagenomic binning, comparative biology and taxonomic classification.</title>
        <authorList>
            <person name="Goeker M."/>
        </authorList>
    </citation>
    <scope>NUCLEOTIDE SEQUENCE [LARGE SCALE GENOMIC DNA]</scope>
    <source>
        <strain evidence="4 5">DSM 44290</strain>
    </source>
</reference>
<feature type="region of interest" description="Disordered" evidence="1">
    <location>
        <begin position="262"/>
        <end position="316"/>
    </location>
</feature>
<feature type="compositionally biased region" description="Gly residues" evidence="1">
    <location>
        <begin position="193"/>
        <end position="219"/>
    </location>
</feature>
<feature type="transmembrane region" description="Helical" evidence="2">
    <location>
        <begin position="163"/>
        <end position="186"/>
    </location>
</feature>
<gene>
    <name evidence="4" type="ORF">DFR76_108224</name>
</gene>
<evidence type="ECO:0000256" key="2">
    <source>
        <dbReference type="SAM" id="Phobius"/>
    </source>
</evidence>